<dbReference type="RefSeq" id="WP_239369327.1">
    <property type="nucleotide sequence ID" value="NZ_JAKREW010000029.1"/>
</dbReference>
<feature type="domain" description="N-acetyltransferase" evidence="1">
    <location>
        <begin position="25"/>
        <end position="161"/>
    </location>
</feature>
<organism evidence="2 3">
    <name type="scientific">Mesorhizobium retamae</name>
    <dbReference type="NCBI Taxonomy" id="2912854"/>
    <lineage>
        <taxon>Bacteria</taxon>
        <taxon>Pseudomonadati</taxon>
        <taxon>Pseudomonadota</taxon>
        <taxon>Alphaproteobacteria</taxon>
        <taxon>Hyphomicrobiales</taxon>
        <taxon>Phyllobacteriaceae</taxon>
        <taxon>Mesorhizobium</taxon>
    </lineage>
</organism>
<sequence length="161" mass="17476">MDYLVNLSLLRPEPVLDERMQRAGVTIRRALAPELELVTDWVRKTFGAGWSSETAVAIMRQPPTCFLATRAEKLVGFSCHESIARGFFGPTGVEKAARGLGIGHALLLASLLDLKTMGYGYAIIGDVGPSAFYERTVGATMIPNSEPGIYAGLLKWPPSHE</sequence>
<dbReference type="PROSITE" id="PS51186">
    <property type="entry name" value="GNAT"/>
    <property type="match status" value="1"/>
</dbReference>
<dbReference type="InterPro" id="IPR000182">
    <property type="entry name" value="GNAT_dom"/>
</dbReference>
<gene>
    <name evidence="2" type="ORF">L4923_22470</name>
</gene>
<dbReference type="Proteomes" id="UP001201701">
    <property type="component" value="Unassembled WGS sequence"/>
</dbReference>
<dbReference type="Gene3D" id="3.40.630.30">
    <property type="match status" value="1"/>
</dbReference>
<dbReference type="EMBL" id="JAKREW010000029">
    <property type="protein sequence ID" value="MCG7507808.1"/>
    <property type="molecule type" value="Genomic_DNA"/>
</dbReference>
<dbReference type="InterPro" id="IPR016181">
    <property type="entry name" value="Acyl_CoA_acyltransferase"/>
</dbReference>
<name>A0ABS9QLU8_9HYPH</name>
<evidence type="ECO:0000313" key="2">
    <source>
        <dbReference type="EMBL" id="MCG7507808.1"/>
    </source>
</evidence>
<keyword evidence="3" id="KW-1185">Reference proteome</keyword>
<proteinExistence type="predicted"/>
<dbReference type="Pfam" id="PF00583">
    <property type="entry name" value="Acetyltransf_1"/>
    <property type="match status" value="1"/>
</dbReference>
<accession>A0ABS9QLU8</accession>
<protein>
    <submittedName>
        <fullName evidence="2">GNAT family N-acetyltransferase</fullName>
    </submittedName>
</protein>
<reference evidence="2 3" key="1">
    <citation type="submission" date="2022-02" db="EMBL/GenBank/DDBJ databases">
        <title>Draft genome sequence of Mezorhizobium retamae strain IRAMC:0171 isolated from Retama raetam nodules.</title>
        <authorList>
            <person name="Bengaied R."/>
            <person name="Sbissi I."/>
            <person name="Huber K."/>
            <person name="Ghodbane F."/>
            <person name="Nouioui I."/>
            <person name="Tarhouni M."/>
            <person name="Gtari M."/>
        </authorList>
    </citation>
    <scope>NUCLEOTIDE SEQUENCE [LARGE SCALE GENOMIC DNA]</scope>
    <source>
        <strain evidence="2 3">IRAMC:0171</strain>
    </source>
</reference>
<evidence type="ECO:0000259" key="1">
    <source>
        <dbReference type="PROSITE" id="PS51186"/>
    </source>
</evidence>
<comment type="caution">
    <text evidence="2">The sequence shown here is derived from an EMBL/GenBank/DDBJ whole genome shotgun (WGS) entry which is preliminary data.</text>
</comment>
<evidence type="ECO:0000313" key="3">
    <source>
        <dbReference type="Proteomes" id="UP001201701"/>
    </source>
</evidence>
<dbReference type="SUPFAM" id="SSF55729">
    <property type="entry name" value="Acyl-CoA N-acyltransferases (Nat)"/>
    <property type="match status" value="1"/>
</dbReference>